<keyword evidence="1" id="KW-0175">Coiled coil</keyword>
<reference evidence="4" key="1">
    <citation type="journal article" date="2019" name="bioRxiv">
        <title>Genomics, evolutionary history and diagnostics of the Alternaria alternata species group including apple and Asian pear pathotypes.</title>
        <authorList>
            <person name="Armitage A.D."/>
            <person name="Cockerton H.M."/>
            <person name="Sreenivasaprasad S."/>
            <person name="Woodhall J.W."/>
            <person name="Lane C.R."/>
            <person name="Harrison R.J."/>
            <person name="Clarkson J.P."/>
        </authorList>
    </citation>
    <scope>NUCLEOTIDE SEQUENCE [LARGE SCALE GENOMIC DNA]</scope>
    <source>
        <strain evidence="4">RGR 97.0016</strain>
    </source>
</reference>
<dbReference type="OrthoDB" id="3692530at2759"/>
<evidence type="ECO:0000256" key="2">
    <source>
        <dbReference type="SAM" id="MobiDB-lite"/>
    </source>
</evidence>
<dbReference type="AlphaFoldDB" id="A0A4Q4SC31"/>
<protein>
    <submittedName>
        <fullName evidence="3">Uncharacterized protein</fullName>
    </submittedName>
</protein>
<dbReference type="Proteomes" id="UP000293823">
    <property type="component" value="Unassembled WGS sequence"/>
</dbReference>
<feature type="region of interest" description="Disordered" evidence="2">
    <location>
        <begin position="12"/>
        <end position="40"/>
    </location>
</feature>
<organism evidence="3 4">
    <name type="scientific">Alternaria arborescens</name>
    <dbReference type="NCBI Taxonomy" id="156630"/>
    <lineage>
        <taxon>Eukaryota</taxon>
        <taxon>Fungi</taxon>
        <taxon>Dikarya</taxon>
        <taxon>Ascomycota</taxon>
        <taxon>Pezizomycotina</taxon>
        <taxon>Dothideomycetes</taxon>
        <taxon>Pleosporomycetidae</taxon>
        <taxon>Pleosporales</taxon>
        <taxon>Pleosporineae</taxon>
        <taxon>Pleosporaceae</taxon>
        <taxon>Alternaria</taxon>
        <taxon>Alternaria sect. Alternaria</taxon>
    </lineage>
</organism>
<evidence type="ECO:0000313" key="3">
    <source>
        <dbReference type="EMBL" id="RYO67459.1"/>
    </source>
</evidence>
<dbReference type="EMBL" id="PEJP01000015">
    <property type="protein sequence ID" value="RYO67459.1"/>
    <property type="molecule type" value="Genomic_DNA"/>
</dbReference>
<evidence type="ECO:0000256" key="1">
    <source>
        <dbReference type="SAM" id="Coils"/>
    </source>
</evidence>
<accession>A0A4Q4SC31</accession>
<feature type="coiled-coil region" evidence="1">
    <location>
        <begin position="258"/>
        <end position="292"/>
    </location>
</feature>
<sequence length="342" mass="37915">MAHLYVMKPLYGPDSPTLAVNPEAPVSEEGEIREQSETASSENYIHDTRRQLIQSYQEPNEVDHQVDQCREPTGANKQPIGIKSEPPATQCDLPVGEFSSLLRIETPAPLPPLVGNNAHELRYPVERTRGPNGIIIAKPDHPVVKAFYDGRPNPQAMTARIMDTERRPRSVFITTAEGSLFVPNVQSQQPLPLPKRPFSLPTTTVNNSLDPRLQDPYTVTFPAQHESIKQEIVMDHNDVTTTSLPDTEDKLEEQGIEILKLKMEAAIKDREVRKLKAENDALKTEIEKLRIYPISTGAPSRLGASGRAPTFSNNALSGSGQTLSSECTSLNRCIHTLCDDLQ</sequence>
<proteinExistence type="predicted"/>
<comment type="caution">
    <text evidence="3">The sequence shown here is derived from an EMBL/GenBank/DDBJ whole genome shotgun (WGS) entry which is preliminary data.</text>
</comment>
<name>A0A4Q4SC31_9PLEO</name>
<evidence type="ECO:0000313" key="4">
    <source>
        <dbReference type="Proteomes" id="UP000293823"/>
    </source>
</evidence>
<gene>
    <name evidence="3" type="ORF">AA0113_g4677</name>
</gene>
<keyword evidence="4" id="KW-1185">Reference proteome</keyword>